<gene>
    <name evidence="3" type="ORF">PR048_020507</name>
</gene>
<keyword evidence="2" id="KW-0472">Membrane</keyword>
<feature type="transmembrane region" description="Helical" evidence="2">
    <location>
        <begin position="61"/>
        <end position="84"/>
    </location>
</feature>
<evidence type="ECO:0000256" key="1">
    <source>
        <dbReference type="SAM" id="MobiDB-lite"/>
    </source>
</evidence>
<name>A0ABQ9H6G5_9NEOP</name>
<comment type="caution">
    <text evidence="3">The sequence shown here is derived from an EMBL/GenBank/DDBJ whole genome shotgun (WGS) entry which is preliminary data.</text>
</comment>
<keyword evidence="2" id="KW-1133">Transmembrane helix</keyword>
<sequence length="401" mass="43389">MIEDVSLMRGKSPLILLSRKSESTNKSFGDFRKYVASVPVVLWFLRTTCRRKLVGETLLNVWKIIFIYFIINSVYDMVILRSFVSTVIAEFTLLGNSDIVGGHNFFTLLALDYETKVWSRVGTQGLGKREIPEETHLPATSSVRIPTCGRSRNDPPEIEPVLPGWEARFCVCGADCGAFGADCGAFGADCGAFGADCGAFGADCGAFGADCGAFGADCGAFGADCVVVIMSRNADKIYFKRAYNESNFAIGSEFIMHALDDSKQIADLQGNKKRIPRCQVCGNTWAAANEQTSEASTVQMIVESTIECSPMVNARRHERTACMKRPFFSPATKHYGNGHMQLWQDDTTKGDRQICKLSCTGSQEAMSSIPHPPSKGTVSAYDTGETVSANGGMSAVGPALG</sequence>
<accession>A0ABQ9H6G5</accession>
<protein>
    <recommendedName>
        <fullName evidence="5">Chitin-binding type-1 domain-containing protein</fullName>
    </recommendedName>
</protein>
<evidence type="ECO:0000256" key="2">
    <source>
        <dbReference type="SAM" id="Phobius"/>
    </source>
</evidence>
<keyword evidence="2" id="KW-0812">Transmembrane</keyword>
<feature type="region of interest" description="Disordered" evidence="1">
    <location>
        <begin position="365"/>
        <end position="401"/>
    </location>
</feature>
<dbReference type="Proteomes" id="UP001159363">
    <property type="component" value="Chromosome 6"/>
</dbReference>
<proteinExistence type="predicted"/>
<keyword evidence="4" id="KW-1185">Reference proteome</keyword>
<evidence type="ECO:0008006" key="5">
    <source>
        <dbReference type="Google" id="ProtNLM"/>
    </source>
</evidence>
<dbReference type="EMBL" id="JARBHB010000007">
    <property type="protein sequence ID" value="KAJ8879887.1"/>
    <property type="molecule type" value="Genomic_DNA"/>
</dbReference>
<reference evidence="3 4" key="1">
    <citation type="submission" date="2023-02" db="EMBL/GenBank/DDBJ databases">
        <title>LHISI_Scaffold_Assembly.</title>
        <authorList>
            <person name="Stuart O.P."/>
            <person name="Cleave R."/>
            <person name="Magrath M.J.L."/>
            <person name="Mikheyev A.S."/>
        </authorList>
    </citation>
    <scope>NUCLEOTIDE SEQUENCE [LARGE SCALE GENOMIC DNA]</scope>
    <source>
        <strain evidence="3">Daus_M_001</strain>
        <tissue evidence="3">Leg muscle</tissue>
    </source>
</reference>
<evidence type="ECO:0000313" key="3">
    <source>
        <dbReference type="EMBL" id="KAJ8879887.1"/>
    </source>
</evidence>
<organism evidence="3 4">
    <name type="scientific">Dryococelus australis</name>
    <dbReference type="NCBI Taxonomy" id="614101"/>
    <lineage>
        <taxon>Eukaryota</taxon>
        <taxon>Metazoa</taxon>
        <taxon>Ecdysozoa</taxon>
        <taxon>Arthropoda</taxon>
        <taxon>Hexapoda</taxon>
        <taxon>Insecta</taxon>
        <taxon>Pterygota</taxon>
        <taxon>Neoptera</taxon>
        <taxon>Polyneoptera</taxon>
        <taxon>Phasmatodea</taxon>
        <taxon>Verophasmatodea</taxon>
        <taxon>Anareolatae</taxon>
        <taxon>Phasmatidae</taxon>
        <taxon>Eurycanthinae</taxon>
        <taxon>Dryococelus</taxon>
    </lineage>
</organism>
<evidence type="ECO:0000313" key="4">
    <source>
        <dbReference type="Proteomes" id="UP001159363"/>
    </source>
</evidence>